<reference evidence="1 2" key="1">
    <citation type="submission" date="2023-07" db="EMBL/GenBank/DDBJ databases">
        <title>Genomic Encyclopedia of Type Strains, Phase IV (KMG-IV): sequencing the most valuable type-strain genomes for metagenomic binning, comparative biology and taxonomic classification.</title>
        <authorList>
            <person name="Goeker M."/>
        </authorList>
    </citation>
    <scope>NUCLEOTIDE SEQUENCE [LARGE SCALE GENOMIC DNA]</scope>
    <source>
        <strain evidence="1 2">DSM 16980</strain>
    </source>
</reference>
<dbReference type="EMBL" id="JAUSUE010000001">
    <property type="protein sequence ID" value="MDQ0202428.1"/>
    <property type="molecule type" value="Genomic_DNA"/>
</dbReference>
<organism evidence="1 2">
    <name type="scientific">Pectinatus haikarae</name>
    <dbReference type="NCBI Taxonomy" id="349096"/>
    <lineage>
        <taxon>Bacteria</taxon>
        <taxon>Bacillati</taxon>
        <taxon>Bacillota</taxon>
        <taxon>Negativicutes</taxon>
        <taxon>Selenomonadales</taxon>
        <taxon>Selenomonadaceae</taxon>
        <taxon>Pectinatus</taxon>
    </lineage>
</organism>
<evidence type="ECO:0000313" key="1">
    <source>
        <dbReference type="EMBL" id="MDQ0202428.1"/>
    </source>
</evidence>
<proteinExistence type="predicted"/>
<accession>A0ABT9Y3M6</accession>
<evidence type="ECO:0000313" key="2">
    <source>
        <dbReference type="Proteomes" id="UP001239167"/>
    </source>
</evidence>
<comment type="caution">
    <text evidence="1">The sequence shown here is derived from an EMBL/GenBank/DDBJ whole genome shotgun (WGS) entry which is preliminary data.</text>
</comment>
<sequence length="48" mass="5458">MKHLGYSRIIKARDLRVLARYTAIAACIAPCQKGRKYIPSAWQKNKPA</sequence>
<keyword evidence="2" id="KW-1185">Reference proteome</keyword>
<dbReference type="Proteomes" id="UP001239167">
    <property type="component" value="Unassembled WGS sequence"/>
</dbReference>
<protein>
    <submittedName>
        <fullName evidence="1">Uncharacterized protein</fullName>
    </submittedName>
</protein>
<dbReference type="RefSeq" id="WP_307222279.1">
    <property type="nucleotide sequence ID" value="NZ_CP116940.1"/>
</dbReference>
<name>A0ABT9Y3M6_9FIRM</name>
<gene>
    <name evidence="1" type="ORF">J2S01_000113</name>
</gene>